<feature type="compositionally biased region" description="Polar residues" evidence="2">
    <location>
        <begin position="553"/>
        <end position="562"/>
    </location>
</feature>
<proteinExistence type="predicted"/>
<dbReference type="STRING" id="51240.A0A2I4HX11"/>
<feature type="compositionally biased region" description="Pro residues" evidence="2">
    <location>
        <begin position="435"/>
        <end position="448"/>
    </location>
</feature>
<keyword evidence="3" id="KW-1185">Reference proteome</keyword>
<dbReference type="InterPro" id="IPR040265">
    <property type="entry name" value="CHUP1/IPGA1-like"/>
</dbReference>
<sequence length="814" mass="89542">MATGSCCGLVPTMLSRPKAYAYGFEEMKGQYGIPKKLSKSHKEVQGISIGSTFGNASNLILAMELRNKILSFRDILDLPPCDGSASINELLICTMEDLQKLYPEIISSNRLSEIKGTSMDQSLTCFLGALKSIGDSWMMRHDWVDKFKYDFPSYKETTNQEQLVKIVLETLDLMNKMAREKFDFMDEDDHKKDDCPHETDTFQKTFMESYSDSNTFCCPSPASPATPTSVLPDSFYSSYTKTGEKANTHYNPPTLWSLRVRAVGKLNPIDVKRLALNTLSSVGGHDSNALSLNKKVEEPMTGIEKRSNFEVTTTIVETRDSSTKKGTPEVPRSDLNGTRKREIVRRIDVINGSPATTPETTHMTSVTSPNEEILAPTPPSPLMLPPNTDVSAGTPIIPISPSPPHPMLQENLIPAPPQPIKQSPLRLPSNAAPTRLPPPSPPPPPVPMLPSKGAAQPPPPPMLPSKGAAVLPPPPPMLSSKGAAPPPPAPMMPLKGSGSSVPHMPLANGAPPPPPPLGAAKSLRPKKAATKLKRSSQMGNLYRVLKGKVEGSNLESKSSNGRKGTVAGSAGGKQGMADALAEMTRRSAYFQQIEGDVQKYAKPITELKSAIHTFKTNDMAELIKFHKNVESILEHLTDESQVLARFEGFPVKKLEALRTAAALYSKLEATITELHNWKIVAPLSHLLDKVERYFTKIKGEVDALERAKDEESKKFKSHNIDFDFSILVRIKEAVVDVSSACMELALKERREAKATEKKEPGSKSDTRMKGYTKMLWRAFQFAFRVYTFAGGHDDRADKLTRELAHEIENDPHHH</sequence>
<dbReference type="OrthoDB" id="2020598at2759"/>
<dbReference type="RefSeq" id="XP_018860716.2">
    <property type="nucleotide sequence ID" value="XM_019005171.2"/>
</dbReference>
<organism evidence="3 4">
    <name type="scientific">Juglans regia</name>
    <name type="common">English walnut</name>
    <dbReference type="NCBI Taxonomy" id="51240"/>
    <lineage>
        <taxon>Eukaryota</taxon>
        <taxon>Viridiplantae</taxon>
        <taxon>Streptophyta</taxon>
        <taxon>Embryophyta</taxon>
        <taxon>Tracheophyta</taxon>
        <taxon>Spermatophyta</taxon>
        <taxon>Magnoliopsida</taxon>
        <taxon>eudicotyledons</taxon>
        <taxon>Gunneridae</taxon>
        <taxon>Pentapetalae</taxon>
        <taxon>rosids</taxon>
        <taxon>fabids</taxon>
        <taxon>Fagales</taxon>
        <taxon>Juglandaceae</taxon>
        <taxon>Juglans</taxon>
    </lineage>
</organism>
<evidence type="ECO:0000313" key="4">
    <source>
        <dbReference type="RefSeq" id="XP_018860716.2"/>
    </source>
</evidence>
<gene>
    <name evidence="4" type="primary">LOC109022298</name>
</gene>
<reference evidence="4" key="1">
    <citation type="submission" date="2025-08" db="UniProtKB">
        <authorList>
            <consortium name="RefSeq"/>
        </authorList>
    </citation>
    <scope>IDENTIFICATION</scope>
    <source>
        <tissue evidence="4">Leaves</tissue>
    </source>
</reference>
<feature type="region of interest" description="Disordered" evidence="2">
    <location>
        <begin position="386"/>
        <end position="535"/>
    </location>
</feature>
<evidence type="ECO:0000256" key="1">
    <source>
        <dbReference type="ARBA" id="ARBA00023054"/>
    </source>
</evidence>
<name>A0A2I4HX11_JUGRE</name>
<feature type="compositionally biased region" description="Polar residues" evidence="2">
    <location>
        <begin position="353"/>
        <end position="370"/>
    </location>
</feature>
<dbReference type="InParanoid" id="A0A2I4HX11"/>
<accession>A0A2I4HX11</accession>
<dbReference type="AlphaFoldDB" id="A0A2I4HX11"/>
<feature type="compositionally biased region" description="Basic residues" evidence="2">
    <location>
        <begin position="523"/>
        <end position="534"/>
    </location>
</feature>
<feature type="region of interest" description="Disordered" evidence="2">
    <location>
        <begin position="551"/>
        <end position="573"/>
    </location>
</feature>
<dbReference type="Proteomes" id="UP000235220">
    <property type="component" value="Chromosome 3"/>
</dbReference>
<evidence type="ECO:0000313" key="3">
    <source>
        <dbReference type="Proteomes" id="UP000235220"/>
    </source>
</evidence>
<keyword evidence="1" id="KW-0175">Coiled coil</keyword>
<dbReference type="PANTHER" id="PTHR31342:SF16">
    <property type="entry name" value="TALIN_MIDDLE DOMAIN-CONTAINING PROTEIN"/>
    <property type="match status" value="1"/>
</dbReference>
<dbReference type="PANTHER" id="PTHR31342">
    <property type="entry name" value="PROTEIN CHUP1, CHLOROPLASTIC"/>
    <property type="match status" value="1"/>
</dbReference>
<evidence type="ECO:0000256" key="2">
    <source>
        <dbReference type="SAM" id="MobiDB-lite"/>
    </source>
</evidence>
<protein>
    <submittedName>
        <fullName evidence="4">Uncharacterized protein At4g04980 isoform X1</fullName>
    </submittedName>
</protein>
<feature type="region of interest" description="Disordered" evidence="2">
    <location>
        <begin position="352"/>
        <end position="371"/>
    </location>
</feature>
<dbReference type="FunCoup" id="A0A2I4HX11">
    <property type="interactions" value="1"/>
</dbReference>
<dbReference type="GeneID" id="109022298"/>
<dbReference type="KEGG" id="jre:109022298"/>